<proteinExistence type="predicted"/>
<dbReference type="GO" id="GO:0016020">
    <property type="term" value="C:membrane"/>
    <property type="evidence" value="ECO:0007669"/>
    <property type="project" value="UniProtKB-ARBA"/>
</dbReference>
<evidence type="ECO:0000259" key="5">
    <source>
        <dbReference type="Pfam" id="PF05193"/>
    </source>
</evidence>
<dbReference type="InterPro" id="IPR050361">
    <property type="entry name" value="MPP/UQCRC_Complex"/>
</dbReference>
<dbReference type="Pfam" id="PF00675">
    <property type="entry name" value="Peptidase_M16"/>
    <property type="match status" value="1"/>
</dbReference>
<evidence type="ECO:0000256" key="1">
    <source>
        <dbReference type="ARBA" id="ARBA00004173"/>
    </source>
</evidence>
<dbReference type="PANTHER" id="PTHR11851">
    <property type="entry name" value="METALLOPROTEASE"/>
    <property type="match status" value="1"/>
</dbReference>
<evidence type="ECO:0000256" key="3">
    <source>
        <dbReference type="ARBA" id="ARBA00023128"/>
    </source>
</evidence>
<dbReference type="GO" id="GO:0005739">
    <property type="term" value="C:mitochondrion"/>
    <property type="evidence" value="ECO:0007669"/>
    <property type="project" value="UniProtKB-SubCell"/>
</dbReference>
<organism evidence="6">
    <name type="scientific">Cuerna arida</name>
    <dbReference type="NCBI Taxonomy" id="1464854"/>
    <lineage>
        <taxon>Eukaryota</taxon>
        <taxon>Metazoa</taxon>
        <taxon>Ecdysozoa</taxon>
        <taxon>Arthropoda</taxon>
        <taxon>Hexapoda</taxon>
        <taxon>Insecta</taxon>
        <taxon>Pterygota</taxon>
        <taxon>Neoptera</taxon>
        <taxon>Paraneoptera</taxon>
        <taxon>Hemiptera</taxon>
        <taxon>Auchenorrhyncha</taxon>
        <taxon>Membracoidea</taxon>
        <taxon>Cicadellidae</taxon>
        <taxon>Cicadellinae</taxon>
        <taxon>Proconiini</taxon>
        <taxon>Cuerna</taxon>
    </lineage>
</organism>
<dbReference type="Pfam" id="PF05193">
    <property type="entry name" value="Peptidase_M16_C"/>
    <property type="match status" value="1"/>
</dbReference>
<dbReference type="FunFam" id="3.30.830.10:FF:000021">
    <property type="entry name" value="Cytochrome b-c1 complex subunit 2"/>
    <property type="match status" value="1"/>
</dbReference>
<evidence type="ECO:0000313" key="6">
    <source>
        <dbReference type="EMBL" id="JAS46902.1"/>
    </source>
</evidence>
<dbReference type="SUPFAM" id="SSF63411">
    <property type="entry name" value="LuxS/MPP-like metallohydrolase"/>
    <property type="match status" value="2"/>
</dbReference>
<dbReference type="InterPro" id="IPR007863">
    <property type="entry name" value="Peptidase_M16_C"/>
</dbReference>
<reference evidence="6" key="1">
    <citation type="submission" date="2015-11" db="EMBL/GenBank/DDBJ databases">
        <title>De novo transcriptome assembly of four potential Pierce s Disease insect vectors from Arizona vineyards.</title>
        <authorList>
            <person name="Tassone E.E."/>
        </authorList>
    </citation>
    <scope>NUCLEOTIDE SEQUENCE</scope>
</reference>
<dbReference type="PANTHER" id="PTHR11851:SF226">
    <property type="entry name" value="CYTOCHROME B-C1 COMPLEX SUBUNIT 2, MITOCHONDRIAL"/>
    <property type="match status" value="1"/>
</dbReference>
<dbReference type="FunFam" id="3.30.830.10:FF:000039">
    <property type="entry name" value="Ubiquinol-cytochrome c reductase core subunit 2"/>
    <property type="match status" value="1"/>
</dbReference>
<feature type="domain" description="Peptidase M16 C-terminal" evidence="5">
    <location>
        <begin position="191"/>
        <end position="366"/>
    </location>
</feature>
<evidence type="ECO:0000256" key="2">
    <source>
        <dbReference type="ARBA" id="ARBA00022946"/>
    </source>
</evidence>
<evidence type="ECO:0008006" key="7">
    <source>
        <dbReference type="Google" id="ProtNLM"/>
    </source>
</evidence>
<keyword evidence="2" id="KW-0809">Transit peptide</keyword>
<comment type="subcellular location">
    <subcellularLocation>
        <location evidence="1">Mitochondrion</location>
    </subcellularLocation>
</comment>
<accession>A0A1B6F9K8</accession>
<gene>
    <name evidence="6" type="ORF">g.5034</name>
</gene>
<dbReference type="EMBL" id="GECZ01022867">
    <property type="protein sequence ID" value="JAS46902.1"/>
    <property type="molecule type" value="Transcribed_RNA"/>
</dbReference>
<dbReference type="GO" id="GO:0046872">
    <property type="term" value="F:metal ion binding"/>
    <property type="evidence" value="ECO:0007669"/>
    <property type="project" value="InterPro"/>
</dbReference>
<sequence>MASKLFNFRHLSVRFFSDVNPLLAQPTQSYEITTLPNKLLVASFDNNSPTSRISIAYRVGARDEPLENLGVSHAVRASAGLSTKQISAFMIVRNLQQMGANFYTTSDRESFSFKLEGKRDNIEHAMPFLSEVACNNSFKPWEVSEIIPRMKIDLESRNNAIKTVENLHKVAFHYGLGNSIYCPKYFLKELDSETLMHYYYNNFVPSRGLVIGQGIEHETLVSFAQSLEICQNVVKPHNDRTPSKYYGGEIRFDKSGKEATFAIAVQGASMKNRKESLAFGILSKIFGTGPHVQWGTESKSILSRNIESDLCTNVFTFNVSYSDNGLFGIIGTCAADKAAKVVEGSFKTLRTGKISDDDFQRGKNQLISDLYMEAESVKSQLDYSINQLLHFGSYQTVQDLVGEIEGVSISDVNNIAKKITTSKISMSSYGRIHNVPFLSDLK</sequence>
<evidence type="ECO:0000259" key="4">
    <source>
        <dbReference type="Pfam" id="PF00675"/>
    </source>
</evidence>
<protein>
    <recommendedName>
        <fullName evidence="7">Peptidase M16 N-terminal domain-containing protein</fullName>
    </recommendedName>
</protein>
<dbReference type="InterPro" id="IPR011765">
    <property type="entry name" value="Pept_M16_N"/>
</dbReference>
<feature type="domain" description="Peptidase M16 N-terminal" evidence="4">
    <location>
        <begin position="41"/>
        <end position="184"/>
    </location>
</feature>
<dbReference type="InterPro" id="IPR011249">
    <property type="entry name" value="Metalloenz_LuxS/M16"/>
</dbReference>
<keyword evidence="3" id="KW-0496">Mitochondrion</keyword>
<dbReference type="Gene3D" id="3.30.830.10">
    <property type="entry name" value="Metalloenzyme, LuxS/M16 peptidase-like"/>
    <property type="match status" value="2"/>
</dbReference>
<dbReference type="AlphaFoldDB" id="A0A1B6F9K8"/>
<name>A0A1B6F9K8_9HEMI</name>